<dbReference type="OrthoDB" id="851681at2759"/>
<comment type="caution">
    <text evidence="2">The sequence shown here is derived from an EMBL/GenBank/DDBJ whole genome shotgun (WGS) entry which is preliminary data.</text>
</comment>
<protein>
    <submittedName>
        <fullName evidence="2">TRAF-like protein</fullName>
    </submittedName>
</protein>
<dbReference type="InterPro" id="IPR002083">
    <property type="entry name" value="MATH/TRAF_dom"/>
</dbReference>
<organism evidence="2 3">
    <name type="scientific">Corchorus olitorius</name>
    <dbReference type="NCBI Taxonomy" id="93759"/>
    <lineage>
        <taxon>Eukaryota</taxon>
        <taxon>Viridiplantae</taxon>
        <taxon>Streptophyta</taxon>
        <taxon>Embryophyta</taxon>
        <taxon>Tracheophyta</taxon>
        <taxon>Spermatophyta</taxon>
        <taxon>Magnoliopsida</taxon>
        <taxon>eudicotyledons</taxon>
        <taxon>Gunneridae</taxon>
        <taxon>Pentapetalae</taxon>
        <taxon>rosids</taxon>
        <taxon>malvids</taxon>
        <taxon>Malvales</taxon>
        <taxon>Malvaceae</taxon>
        <taxon>Grewioideae</taxon>
        <taxon>Apeibeae</taxon>
        <taxon>Corchorus</taxon>
    </lineage>
</organism>
<reference evidence="3" key="1">
    <citation type="submission" date="2013-09" db="EMBL/GenBank/DDBJ databases">
        <title>Corchorus olitorius genome sequencing.</title>
        <authorList>
            <person name="Alam M."/>
            <person name="Haque M.S."/>
            <person name="Islam M.S."/>
            <person name="Emdad E.M."/>
            <person name="Islam M.M."/>
            <person name="Ahmed B."/>
            <person name="Halim A."/>
            <person name="Hossen Q.M.M."/>
            <person name="Hossain M.Z."/>
            <person name="Ahmed R."/>
            <person name="Khan M.M."/>
            <person name="Islam R."/>
            <person name="Rashid M.M."/>
            <person name="Khan S.A."/>
            <person name="Rahman M.S."/>
            <person name="Alam M."/>
            <person name="Yahiya A.S."/>
            <person name="Khan M.S."/>
            <person name="Azam M.S."/>
            <person name="Haque T."/>
            <person name="Lashkar M.Z.H."/>
            <person name="Akhand A.I."/>
            <person name="Morshed G."/>
            <person name="Roy S."/>
            <person name="Uddin K.S."/>
            <person name="Rabeya T."/>
            <person name="Hossain A.S."/>
            <person name="Chowdhury A."/>
            <person name="Snigdha A.R."/>
            <person name="Mortoza M.S."/>
            <person name="Matin S.A."/>
            <person name="Hoque S.M.E."/>
            <person name="Islam M.K."/>
            <person name="Roy D.K."/>
            <person name="Haider R."/>
            <person name="Moosa M.M."/>
            <person name="Elias S.M."/>
            <person name="Hasan A.M."/>
            <person name="Jahan S."/>
            <person name="Shafiuddin M."/>
            <person name="Mahmood N."/>
            <person name="Shommy N.S."/>
        </authorList>
    </citation>
    <scope>NUCLEOTIDE SEQUENCE [LARGE SCALE GENOMIC DNA]</scope>
    <source>
        <strain evidence="3">cv. O-4</strain>
    </source>
</reference>
<dbReference type="PANTHER" id="PTHR46162:SF40">
    <property type="entry name" value="TRAF-LIKE FAMILY PROTEIN"/>
    <property type="match status" value="1"/>
</dbReference>
<dbReference type="AlphaFoldDB" id="A0A1R3GZK3"/>
<dbReference type="SUPFAM" id="SSF49599">
    <property type="entry name" value="TRAF domain-like"/>
    <property type="match status" value="2"/>
</dbReference>
<evidence type="ECO:0000259" key="1">
    <source>
        <dbReference type="PROSITE" id="PS50144"/>
    </source>
</evidence>
<evidence type="ECO:0000313" key="2">
    <source>
        <dbReference type="EMBL" id="OMO63558.1"/>
    </source>
</evidence>
<dbReference type="EMBL" id="AWUE01021101">
    <property type="protein sequence ID" value="OMO63558.1"/>
    <property type="molecule type" value="Genomic_DNA"/>
</dbReference>
<dbReference type="STRING" id="93759.A0A1R3GZK3"/>
<sequence>MIDGKLHRFHETKRLCEYDFNSYSIDALNNPSSGYLKNDCCVVGVEVFVVKNQGKGETSSMKKEPHLSTALTWKIDKFSELTEEDCCSDEVLSYGGYEWKLTLFPKGIRDELEGKSPQVLCSRARLGYE</sequence>
<evidence type="ECO:0000313" key="3">
    <source>
        <dbReference type="Proteomes" id="UP000187203"/>
    </source>
</evidence>
<dbReference type="PANTHER" id="PTHR46162">
    <property type="entry name" value="TRAF-LIKE FAMILY PROTEIN"/>
    <property type="match status" value="1"/>
</dbReference>
<dbReference type="Proteomes" id="UP000187203">
    <property type="component" value="Unassembled WGS sequence"/>
</dbReference>
<feature type="domain" description="MATH" evidence="1">
    <location>
        <begin position="68"/>
        <end position="129"/>
    </location>
</feature>
<proteinExistence type="predicted"/>
<accession>A0A1R3GZK3</accession>
<dbReference type="Gene3D" id="2.60.210.10">
    <property type="entry name" value="Apoptosis, Tumor Necrosis Factor Receptor Associated Protein 2, Chain A"/>
    <property type="match status" value="2"/>
</dbReference>
<keyword evidence="3" id="KW-1185">Reference proteome</keyword>
<dbReference type="PROSITE" id="PS50144">
    <property type="entry name" value="MATH"/>
    <property type="match status" value="1"/>
</dbReference>
<dbReference type="CDD" id="cd00121">
    <property type="entry name" value="MATH"/>
    <property type="match status" value="1"/>
</dbReference>
<dbReference type="InterPro" id="IPR008974">
    <property type="entry name" value="TRAF-like"/>
</dbReference>
<gene>
    <name evidence="2" type="ORF">COLO4_32339</name>
</gene>
<name>A0A1R3GZK3_9ROSI</name>